<dbReference type="CDD" id="cd05233">
    <property type="entry name" value="SDR_c"/>
    <property type="match status" value="1"/>
</dbReference>
<comment type="caution">
    <text evidence="3">The sequence shown here is derived from an EMBL/GenBank/DDBJ whole genome shotgun (WGS) entry which is preliminary data.</text>
</comment>
<sequence length="258" mass="27529">MIRSLGPDFPEGIALVVGGSGGTGQVISERLAAAGANVAIAYRGNLEAAEAAAEDARSHGVQVVTQQMDVTDPAGFAQGVRALVEEFGRLHTVIVATGYDIQMRKISEVTPDEWRRVIDNDVNGFFNVVHATLPELRKQGGSYVHIGSAGVVRWPERDVLSVAPKGAIQQLMKGIAREEGGNGVRTNSIAIGVIDAGIFHRLKDTAFDAEWHRTVQETIALHRYGLPEEVAETAVFLASARAGYITGQTVSCDGGWNL</sequence>
<evidence type="ECO:0000256" key="1">
    <source>
        <dbReference type="ARBA" id="ARBA00006484"/>
    </source>
</evidence>
<dbReference type="SUPFAM" id="SSF51735">
    <property type="entry name" value="NAD(P)-binding Rossmann-fold domains"/>
    <property type="match status" value="1"/>
</dbReference>
<evidence type="ECO:0000313" key="3">
    <source>
        <dbReference type="EMBL" id="GGC06778.1"/>
    </source>
</evidence>
<proteinExistence type="inferred from homology"/>
<evidence type="ECO:0000256" key="2">
    <source>
        <dbReference type="ARBA" id="ARBA00023002"/>
    </source>
</evidence>
<gene>
    <name evidence="3" type="ORF">GCM10011494_26790</name>
</gene>
<protein>
    <submittedName>
        <fullName evidence="3">3-ketoacyl-ACP reductase</fullName>
    </submittedName>
</protein>
<dbReference type="PANTHER" id="PTHR24321">
    <property type="entry name" value="DEHYDROGENASES, SHORT CHAIN"/>
    <property type="match status" value="1"/>
</dbReference>
<dbReference type="Proteomes" id="UP000608154">
    <property type="component" value="Unassembled WGS sequence"/>
</dbReference>
<dbReference type="PRINTS" id="PR00081">
    <property type="entry name" value="GDHRDH"/>
</dbReference>
<dbReference type="Pfam" id="PF13561">
    <property type="entry name" value="adh_short_C2"/>
    <property type="match status" value="1"/>
</dbReference>
<evidence type="ECO:0000313" key="4">
    <source>
        <dbReference type="Proteomes" id="UP000608154"/>
    </source>
</evidence>
<keyword evidence="4" id="KW-1185">Reference proteome</keyword>
<organism evidence="3 4">
    <name type="scientific">Novosphingobium endophyticum</name>
    <dbReference type="NCBI Taxonomy" id="1955250"/>
    <lineage>
        <taxon>Bacteria</taxon>
        <taxon>Pseudomonadati</taxon>
        <taxon>Pseudomonadota</taxon>
        <taxon>Alphaproteobacteria</taxon>
        <taxon>Sphingomonadales</taxon>
        <taxon>Sphingomonadaceae</taxon>
        <taxon>Novosphingobium</taxon>
    </lineage>
</organism>
<name>A0A916X6K5_9SPHN</name>
<dbReference type="Gene3D" id="3.40.50.720">
    <property type="entry name" value="NAD(P)-binding Rossmann-like Domain"/>
    <property type="match status" value="1"/>
</dbReference>
<dbReference type="RefSeq" id="WP_188772052.1">
    <property type="nucleotide sequence ID" value="NZ_BMHK01000018.1"/>
</dbReference>
<reference evidence="3" key="2">
    <citation type="submission" date="2020-09" db="EMBL/GenBank/DDBJ databases">
        <authorList>
            <person name="Sun Q."/>
            <person name="Zhou Y."/>
        </authorList>
    </citation>
    <scope>NUCLEOTIDE SEQUENCE</scope>
    <source>
        <strain evidence="3">CGMCC 1.15095</strain>
    </source>
</reference>
<dbReference type="FunFam" id="3.40.50.720:FF:000084">
    <property type="entry name" value="Short-chain dehydrogenase reductase"/>
    <property type="match status" value="1"/>
</dbReference>
<dbReference type="AlphaFoldDB" id="A0A916X6K5"/>
<accession>A0A916X6K5</accession>
<dbReference type="PANTHER" id="PTHR24321:SF8">
    <property type="entry name" value="ESTRADIOL 17-BETA-DEHYDROGENASE 8-RELATED"/>
    <property type="match status" value="1"/>
</dbReference>
<comment type="similarity">
    <text evidence="1">Belongs to the short-chain dehydrogenases/reductases (SDR) family.</text>
</comment>
<reference evidence="3" key="1">
    <citation type="journal article" date="2014" name="Int. J. Syst. Evol. Microbiol.">
        <title>Complete genome sequence of Corynebacterium casei LMG S-19264T (=DSM 44701T), isolated from a smear-ripened cheese.</title>
        <authorList>
            <consortium name="US DOE Joint Genome Institute (JGI-PGF)"/>
            <person name="Walter F."/>
            <person name="Albersmeier A."/>
            <person name="Kalinowski J."/>
            <person name="Ruckert C."/>
        </authorList>
    </citation>
    <scope>NUCLEOTIDE SEQUENCE</scope>
    <source>
        <strain evidence="3">CGMCC 1.15095</strain>
    </source>
</reference>
<dbReference type="EMBL" id="BMHK01000018">
    <property type="protein sequence ID" value="GGC06778.1"/>
    <property type="molecule type" value="Genomic_DNA"/>
</dbReference>
<dbReference type="GO" id="GO:0016491">
    <property type="term" value="F:oxidoreductase activity"/>
    <property type="evidence" value="ECO:0007669"/>
    <property type="project" value="UniProtKB-KW"/>
</dbReference>
<dbReference type="InterPro" id="IPR002347">
    <property type="entry name" value="SDR_fam"/>
</dbReference>
<dbReference type="InterPro" id="IPR036291">
    <property type="entry name" value="NAD(P)-bd_dom_sf"/>
</dbReference>
<keyword evidence="2" id="KW-0560">Oxidoreductase</keyword>